<gene>
    <name evidence="2" type="ORF">D3H34_32160</name>
</gene>
<dbReference type="Gene3D" id="3.30.70.980">
    <property type="match status" value="1"/>
</dbReference>
<feature type="non-terminal residue" evidence="2">
    <location>
        <position position="1"/>
    </location>
</feature>
<comment type="caution">
    <text evidence="2">The sequence shown here is derived from an EMBL/GenBank/DDBJ whole genome shotgun (WGS) entry which is preliminary data.</text>
</comment>
<sequence>VRNALEAAGLKPEVAEVTMRPENTIALEGDDATRMQKLLDMIEDLDDVQDVYHNADL</sequence>
<proteinExistence type="predicted"/>
<dbReference type="GO" id="GO:0005829">
    <property type="term" value="C:cytosol"/>
    <property type="evidence" value="ECO:0007669"/>
    <property type="project" value="TreeGrafter"/>
</dbReference>
<dbReference type="GO" id="GO:0003677">
    <property type="term" value="F:DNA binding"/>
    <property type="evidence" value="ECO:0007669"/>
    <property type="project" value="UniProtKB-KW"/>
</dbReference>
<accession>A0A9X8CYP5</accession>
<dbReference type="Proteomes" id="UP000265619">
    <property type="component" value="Unassembled WGS sequence"/>
</dbReference>
<dbReference type="RefSeq" id="WP_205736857.1">
    <property type="nucleotide sequence ID" value="NZ_QXMN01000171.1"/>
</dbReference>
<dbReference type="SUPFAM" id="SSF75625">
    <property type="entry name" value="YebC-like"/>
    <property type="match status" value="1"/>
</dbReference>
<dbReference type="Pfam" id="PF01709">
    <property type="entry name" value="Transcrip_reg"/>
    <property type="match status" value="1"/>
</dbReference>
<protein>
    <submittedName>
        <fullName evidence="2">YebC/PmpR family DNA-binding transcriptional regulator</fullName>
    </submittedName>
</protein>
<feature type="domain" description="TACO1/YebC-like second and third" evidence="1">
    <location>
        <begin position="1"/>
        <end position="55"/>
    </location>
</feature>
<dbReference type="PANTHER" id="PTHR12532">
    <property type="entry name" value="TRANSLATIONAL ACTIVATOR OF CYTOCHROME C OXIDASE 1"/>
    <property type="match status" value="1"/>
</dbReference>
<keyword evidence="2" id="KW-0238">DNA-binding</keyword>
<reference evidence="2 3" key="1">
    <citation type="submission" date="2018-09" db="EMBL/GenBank/DDBJ databases">
        <title>Acidovorax cavernicola nov. sp. isolated from Gruta de las Maravillas (Aracena, Spain).</title>
        <authorList>
            <person name="Jurado V."/>
            <person name="Gutierrez-Patricio S."/>
            <person name="Gonzalez-Pimentel J.L."/>
            <person name="Miller A.Z."/>
            <person name="Laiz L."/>
            <person name="Saiz-Jimenez C."/>
        </authorList>
    </citation>
    <scope>NUCLEOTIDE SEQUENCE [LARGE SCALE GENOMIC DNA]</scope>
    <source>
        <strain evidence="2 3">1011MAR4D40.2</strain>
    </source>
</reference>
<dbReference type="InterPro" id="IPR026564">
    <property type="entry name" value="Transcrip_reg_TACO1-like_dom3"/>
</dbReference>
<dbReference type="EMBL" id="QXMN01000171">
    <property type="protein sequence ID" value="RIX71286.1"/>
    <property type="molecule type" value="Genomic_DNA"/>
</dbReference>
<dbReference type="InterPro" id="IPR048300">
    <property type="entry name" value="TACO1_YebC-like_2nd/3rd_dom"/>
</dbReference>
<evidence type="ECO:0000313" key="2">
    <source>
        <dbReference type="EMBL" id="RIX71286.1"/>
    </source>
</evidence>
<name>A0A9X8CYP5_9BURK</name>
<organism evidence="2 3">
    <name type="scientific">Acidovorax cavernicola</name>
    <dbReference type="NCBI Taxonomy" id="1675792"/>
    <lineage>
        <taxon>Bacteria</taxon>
        <taxon>Pseudomonadati</taxon>
        <taxon>Pseudomonadota</taxon>
        <taxon>Betaproteobacteria</taxon>
        <taxon>Burkholderiales</taxon>
        <taxon>Comamonadaceae</taxon>
        <taxon>Acidovorax</taxon>
    </lineage>
</organism>
<dbReference type="PANTHER" id="PTHR12532:SF6">
    <property type="entry name" value="TRANSCRIPTIONAL REGULATORY PROTEIN YEBC-RELATED"/>
    <property type="match status" value="1"/>
</dbReference>
<dbReference type="AlphaFoldDB" id="A0A9X8CYP5"/>
<evidence type="ECO:0000259" key="1">
    <source>
        <dbReference type="Pfam" id="PF01709"/>
    </source>
</evidence>
<keyword evidence="3" id="KW-1185">Reference proteome</keyword>
<evidence type="ECO:0000313" key="3">
    <source>
        <dbReference type="Proteomes" id="UP000265619"/>
    </source>
</evidence>
<dbReference type="InterPro" id="IPR029072">
    <property type="entry name" value="YebC-like"/>
</dbReference>
<dbReference type="InterPro" id="IPR002876">
    <property type="entry name" value="Transcrip_reg_TACO1-like"/>
</dbReference>